<organism evidence="6 7">
    <name type="scientific">Granulicella pectinivorans</name>
    <dbReference type="NCBI Taxonomy" id="474950"/>
    <lineage>
        <taxon>Bacteria</taxon>
        <taxon>Pseudomonadati</taxon>
        <taxon>Acidobacteriota</taxon>
        <taxon>Terriglobia</taxon>
        <taxon>Terriglobales</taxon>
        <taxon>Acidobacteriaceae</taxon>
        <taxon>Granulicella</taxon>
    </lineage>
</organism>
<dbReference type="Proteomes" id="UP000199024">
    <property type="component" value="Unassembled WGS sequence"/>
</dbReference>
<evidence type="ECO:0000256" key="4">
    <source>
        <dbReference type="ARBA" id="ARBA00023163"/>
    </source>
</evidence>
<evidence type="ECO:0000256" key="3">
    <source>
        <dbReference type="ARBA" id="ARBA00023125"/>
    </source>
</evidence>
<keyword evidence="3" id="KW-0238">DNA-binding</keyword>
<keyword evidence="2" id="KW-0805">Transcription regulation</keyword>
<dbReference type="PANTHER" id="PTHR30146:SF148">
    <property type="entry name" value="HTH-TYPE TRANSCRIPTIONAL REPRESSOR PURR-RELATED"/>
    <property type="match status" value="1"/>
</dbReference>
<dbReference type="OrthoDB" id="37081at2"/>
<accession>A0A1I6L7C4</accession>
<evidence type="ECO:0000256" key="1">
    <source>
        <dbReference type="ARBA" id="ARBA00022491"/>
    </source>
</evidence>
<dbReference type="InterPro" id="IPR000843">
    <property type="entry name" value="HTH_LacI"/>
</dbReference>
<dbReference type="STRING" id="474950.SAMN05421771_0367"/>
<sequence length="346" mass="37739">MPGRLKPTNSMPTLVHVAKLAGVGLGTASRALSGQGYVSEETSARIRKAVEQLGYQRNELARSLKVKRSGAIGLVIPDVGGPFMAGCVRAIQKVFRQAGYTCIITFTDGDEKVETEEVDYLTRHQVDGILIVPSPGSGAHFRTPQMAHTPLVTFDQPVEKQDYDAILIKNRHYAREAVEHLIGHGHKRIAALGVNRHHYTIQQRMEGYRVAMKAAGLSPMLEIVDPEGGGIPKQLDAWLAMKPAPTALFSLNELTTLEAVEALAERGIKMPEQIAFIGFDDIQLGPYLDPPLTAVVQPAAEIGEKAARRLLERIDAKEKLPSKRMMLEAALVVRGSCGCPVVKKSR</sequence>
<dbReference type="PROSITE" id="PS50932">
    <property type="entry name" value="HTH_LACI_2"/>
    <property type="match status" value="1"/>
</dbReference>
<dbReference type="SUPFAM" id="SSF53822">
    <property type="entry name" value="Periplasmic binding protein-like I"/>
    <property type="match status" value="1"/>
</dbReference>
<keyword evidence="1" id="KW-0678">Repressor</keyword>
<dbReference type="GO" id="GO:0000976">
    <property type="term" value="F:transcription cis-regulatory region binding"/>
    <property type="evidence" value="ECO:0007669"/>
    <property type="project" value="TreeGrafter"/>
</dbReference>
<dbReference type="Pfam" id="PF13377">
    <property type="entry name" value="Peripla_BP_3"/>
    <property type="match status" value="1"/>
</dbReference>
<dbReference type="SMART" id="SM00354">
    <property type="entry name" value="HTH_LACI"/>
    <property type="match status" value="1"/>
</dbReference>
<dbReference type="CDD" id="cd06267">
    <property type="entry name" value="PBP1_LacI_sugar_binding-like"/>
    <property type="match status" value="1"/>
</dbReference>
<keyword evidence="7" id="KW-1185">Reference proteome</keyword>
<dbReference type="GO" id="GO:0003700">
    <property type="term" value="F:DNA-binding transcription factor activity"/>
    <property type="evidence" value="ECO:0007669"/>
    <property type="project" value="TreeGrafter"/>
</dbReference>
<dbReference type="InterPro" id="IPR046335">
    <property type="entry name" value="LacI/GalR-like_sensor"/>
</dbReference>
<dbReference type="AlphaFoldDB" id="A0A1I6L7C4"/>
<dbReference type="Gene3D" id="3.40.50.2300">
    <property type="match status" value="2"/>
</dbReference>
<dbReference type="Pfam" id="PF00356">
    <property type="entry name" value="LacI"/>
    <property type="match status" value="1"/>
</dbReference>
<dbReference type="RefSeq" id="WP_089836072.1">
    <property type="nucleotide sequence ID" value="NZ_FOZL01000001.1"/>
</dbReference>
<reference evidence="6 7" key="1">
    <citation type="submission" date="2016-10" db="EMBL/GenBank/DDBJ databases">
        <authorList>
            <person name="de Groot N.N."/>
        </authorList>
    </citation>
    <scope>NUCLEOTIDE SEQUENCE [LARGE SCALE GENOMIC DNA]</scope>
    <source>
        <strain evidence="6 7">DSM 21001</strain>
    </source>
</reference>
<dbReference type="InterPro" id="IPR010982">
    <property type="entry name" value="Lambda_DNA-bd_dom_sf"/>
</dbReference>
<proteinExistence type="predicted"/>
<dbReference type="EMBL" id="FOZL01000001">
    <property type="protein sequence ID" value="SFR99337.1"/>
    <property type="molecule type" value="Genomic_DNA"/>
</dbReference>
<evidence type="ECO:0000256" key="2">
    <source>
        <dbReference type="ARBA" id="ARBA00023015"/>
    </source>
</evidence>
<gene>
    <name evidence="6" type="ORF">SAMN05421771_0367</name>
</gene>
<evidence type="ECO:0000313" key="6">
    <source>
        <dbReference type="EMBL" id="SFR99337.1"/>
    </source>
</evidence>
<dbReference type="Gene3D" id="1.10.260.40">
    <property type="entry name" value="lambda repressor-like DNA-binding domains"/>
    <property type="match status" value="1"/>
</dbReference>
<dbReference type="InterPro" id="IPR028082">
    <property type="entry name" value="Peripla_BP_I"/>
</dbReference>
<dbReference type="CDD" id="cd01392">
    <property type="entry name" value="HTH_LacI"/>
    <property type="match status" value="1"/>
</dbReference>
<protein>
    <submittedName>
        <fullName evidence="6">Transcriptional regulator, LacI family</fullName>
    </submittedName>
</protein>
<feature type="domain" description="HTH lacI-type" evidence="5">
    <location>
        <begin position="12"/>
        <end position="66"/>
    </location>
</feature>
<evidence type="ECO:0000313" key="7">
    <source>
        <dbReference type="Proteomes" id="UP000199024"/>
    </source>
</evidence>
<name>A0A1I6L7C4_9BACT</name>
<keyword evidence="4" id="KW-0804">Transcription</keyword>
<dbReference type="PANTHER" id="PTHR30146">
    <property type="entry name" value="LACI-RELATED TRANSCRIPTIONAL REPRESSOR"/>
    <property type="match status" value="1"/>
</dbReference>
<dbReference type="SUPFAM" id="SSF47413">
    <property type="entry name" value="lambda repressor-like DNA-binding domains"/>
    <property type="match status" value="1"/>
</dbReference>
<evidence type="ECO:0000259" key="5">
    <source>
        <dbReference type="PROSITE" id="PS50932"/>
    </source>
</evidence>